<proteinExistence type="predicted"/>
<dbReference type="GO" id="GO:0043565">
    <property type="term" value="F:sequence-specific DNA binding"/>
    <property type="evidence" value="ECO:0007669"/>
    <property type="project" value="TreeGrafter"/>
</dbReference>
<gene>
    <name evidence="2" type="ORF">JN12_02616</name>
</gene>
<keyword evidence="3" id="KW-1185">Reference proteome</keyword>
<evidence type="ECO:0000259" key="1">
    <source>
        <dbReference type="SMART" id="SM01321"/>
    </source>
</evidence>
<dbReference type="AlphaFoldDB" id="A0A562VKV2"/>
<dbReference type="InterPro" id="IPR036515">
    <property type="entry name" value="Transposase_17_sf"/>
</dbReference>
<dbReference type="SMART" id="SM01321">
    <property type="entry name" value="Y1_Tnp"/>
    <property type="match status" value="1"/>
</dbReference>
<dbReference type="PANTHER" id="PTHR36966:SF1">
    <property type="entry name" value="REP-ASSOCIATED TYROSINE TRANSPOSASE"/>
    <property type="match status" value="1"/>
</dbReference>
<dbReference type="GO" id="GO:0006313">
    <property type="term" value="P:DNA transposition"/>
    <property type="evidence" value="ECO:0007669"/>
    <property type="project" value="InterPro"/>
</dbReference>
<dbReference type="InterPro" id="IPR052715">
    <property type="entry name" value="RAYT_transposase"/>
</dbReference>
<protein>
    <submittedName>
        <fullName evidence="2">REP element-mobilizing transposase RayT</fullName>
    </submittedName>
</protein>
<dbReference type="InterPro" id="IPR002686">
    <property type="entry name" value="Transposase_17"/>
</dbReference>
<dbReference type="Gene3D" id="3.30.70.1290">
    <property type="entry name" value="Transposase IS200-like"/>
    <property type="match status" value="1"/>
</dbReference>
<dbReference type="SUPFAM" id="SSF143422">
    <property type="entry name" value="Transposase IS200-like"/>
    <property type="match status" value="1"/>
</dbReference>
<sequence length="183" mass="20439">MTVCVQGRECLFGAVVDGMMCLNPAGAVVRAVWEKLPERFPNVALDGYVVMANHFHGIIMLIGCRGDPCDRPCFSDECTVRKTGEHKVRPYGTATGSVGRIVQAFKSMTTNAYVHGVNEYGWPLFSGRLWQRNYYERVIRDDGELAGIREYIADNPAKWADDEENPDVVSGRCLPRPHFVIGL</sequence>
<evidence type="ECO:0000313" key="3">
    <source>
        <dbReference type="Proteomes" id="UP000319449"/>
    </source>
</evidence>
<organism evidence="2 3">
    <name type="scientific">Geobacter argillaceus</name>
    <dbReference type="NCBI Taxonomy" id="345631"/>
    <lineage>
        <taxon>Bacteria</taxon>
        <taxon>Pseudomonadati</taxon>
        <taxon>Thermodesulfobacteriota</taxon>
        <taxon>Desulfuromonadia</taxon>
        <taxon>Geobacterales</taxon>
        <taxon>Geobacteraceae</taxon>
        <taxon>Geobacter</taxon>
    </lineage>
</organism>
<evidence type="ECO:0000313" key="2">
    <source>
        <dbReference type="EMBL" id="TWJ18394.1"/>
    </source>
</evidence>
<feature type="domain" description="Transposase IS200-like" evidence="1">
    <location>
        <begin position="1"/>
        <end position="155"/>
    </location>
</feature>
<reference evidence="2 3" key="1">
    <citation type="submission" date="2019-07" db="EMBL/GenBank/DDBJ databases">
        <title>Genomic Encyclopedia of Archaeal and Bacterial Type Strains, Phase II (KMG-II): from individual species to whole genera.</title>
        <authorList>
            <person name="Goeker M."/>
        </authorList>
    </citation>
    <scope>NUCLEOTIDE SEQUENCE [LARGE SCALE GENOMIC DNA]</scope>
    <source>
        <strain evidence="2 3">ATCC BAA-1139</strain>
    </source>
</reference>
<dbReference type="PANTHER" id="PTHR36966">
    <property type="entry name" value="REP-ASSOCIATED TYROSINE TRANSPOSASE"/>
    <property type="match status" value="1"/>
</dbReference>
<name>A0A562VKV2_9BACT</name>
<dbReference type="GO" id="GO:0004803">
    <property type="term" value="F:transposase activity"/>
    <property type="evidence" value="ECO:0007669"/>
    <property type="project" value="InterPro"/>
</dbReference>
<dbReference type="Proteomes" id="UP000319449">
    <property type="component" value="Unassembled WGS sequence"/>
</dbReference>
<comment type="caution">
    <text evidence="2">The sequence shown here is derived from an EMBL/GenBank/DDBJ whole genome shotgun (WGS) entry which is preliminary data.</text>
</comment>
<dbReference type="RefSeq" id="WP_246125862.1">
    <property type="nucleotide sequence ID" value="NZ_VLLN01000016.1"/>
</dbReference>
<dbReference type="EMBL" id="VLLN01000016">
    <property type="protein sequence ID" value="TWJ18394.1"/>
    <property type="molecule type" value="Genomic_DNA"/>
</dbReference>
<accession>A0A562VKV2</accession>